<dbReference type="PANTHER" id="PTHR36974:SF1">
    <property type="entry name" value="DOXX FAMILY MEMBRANE PROTEIN"/>
    <property type="match status" value="1"/>
</dbReference>
<feature type="transmembrane region" description="Helical" evidence="1">
    <location>
        <begin position="47"/>
        <end position="69"/>
    </location>
</feature>
<evidence type="ECO:0000313" key="2">
    <source>
        <dbReference type="EnsemblProtists" id="EKX52683"/>
    </source>
</evidence>
<dbReference type="Proteomes" id="UP000011087">
    <property type="component" value="Unassembled WGS sequence"/>
</dbReference>
<accession>A0A0C3U945</accession>
<sequence length="196" mass="20562">MLPLAPRSFPLAPSPRSSAPFHAGKGIMAIRCLAPSGIDALPLSLQAATFVSIFAGLGLGTALLSGPTFSAVERTLPKGWFSSWKKTWPLLGLVYVLAGVAHFTAKDAFLAIYPPLGTWGLWFLPGSAEFHVAWTGVAEVLGGSGLLLGGTIQALGREDLLPNSMKGVKYASALALFLLTLAVTPANIYMYTHGIP</sequence>
<dbReference type="AlphaFoldDB" id="A0A0C3U945"/>
<reference evidence="3" key="2">
    <citation type="submission" date="2012-11" db="EMBL/GenBank/DDBJ databases">
        <authorList>
            <person name="Kuo A."/>
            <person name="Curtis B.A."/>
            <person name="Tanifuji G."/>
            <person name="Burki F."/>
            <person name="Gruber A."/>
            <person name="Irimia M."/>
            <person name="Maruyama S."/>
            <person name="Arias M.C."/>
            <person name="Ball S.G."/>
            <person name="Gile G.H."/>
            <person name="Hirakawa Y."/>
            <person name="Hopkins J.F."/>
            <person name="Rensing S.A."/>
            <person name="Schmutz J."/>
            <person name="Symeonidi A."/>
            <person name="Elias M."/>
            <person name="Eveleigh R.J."/>
            <person name="Herman E.K."/>
            <person name="Klute M.J."/>
            <person name="Nakayama T."/>
            <person name="Obornik M."/>
            <person name="Reyes-Prieto A."/>
            <person name="Armbrust E.V."/>
            <person name="Aves S.J."/>
            <person name="Beiko R.G."/>
            <person name="Coutinho P."/>
            <person name="Dacks J.B."/>
            <person name="Durnford D.G."/>
            <person name="Fast N.M."/>
            <person name="Green B.R."/>
            <person name="Grisdale C."/>
            <person name="Hempe F."/>
            <person name="Henrissat B."/>
            <person name="Hoppner M.P."/>
            <person name="Ishida K.-I."/>
            <person name="Kim E."/>
            <person name="Koreny L."/>
            <person name="Kroth P.G."/>
            <person name="Liu Y."/>
            <person name="Malik S.-B."/>
            <person name="Maier U.G."/>
            <person name="McRose D."/>
            <person name="Mock T."/>
            <person name="Neilson J.A."/>
            <person name="Onodera N.T."/>
            <person name="Poole A.M."/>
            <person name="Pritham E.J."/>
            <person name="Richards T.A."/>
            <person name="Rocap G."/>
            <person name="Roy S.W."/>
            <person name="Sarai C."/>
            <person name="Schaack S."/>
            <person name="Shirato S."/>
            <person name="Slamovits C.H."/>
            <person name="Spencer D.F."/>
            <person name="Suzuki S."/>
            <person name="Worden A.Z."/>
            <person name="Zauner S."/>
            <person name="Barry K."/>
            <person name="Bell C."/>
            <person name="Bharti A.K."/>
            <person name="Crow J.A."/>
            <person name="Grimwood J."/>
            <person name="Kramer R."/>
            <person name="Lindquist E."/>
            <person name="Lucas S."/>
            <person name="Salamov A."/>
            <person name="McFadden G.I."/>
            <person name="Lane C.E."/>
            <person name="Keeling P.J."/>
            <person name="Gray M.W."/>
            <person name="Grigoriev I.V."/>
            <person name="Archibald J.M."/>
        </authorList>
    </citation>
    <scope>NUCLEOTIDE SEQUENCE</scope>
    <source>
        <strain evidence="3">CCMP2712</strain>
    </source>
</reference>
<feature type="transmembrane region" description="Helical" evidence="1">
    <location>
        <begin position="168"/>
        <end position="191"/>
    </location>
</feature>
<dbReference type="PANTHER" id="PTHR36974">
    <property type="entry name" value="MEMBRANE PROTEIN-RELATED"/>
    <property type="match status" value="1"/>
</dbReference>
<reference evidence="3" key="1">
    <citation type="journal article" date="2012" name="Nature">
        <title>Algal genomes reveal evolutionary mosaicism and the fate of nucleomorphs.</title>
        <authorList>
            <consortium name="DOE Joint Genome Institute"/>
            <person name="Curtis B.A."/>
            <person name="Tanifuji G."/>
            <person name="Burki F."/>
            <person name="Gruber A."/>
            <person name="Irimia M."/>
            <person name="Maruyama S."/>
            <person name="Arias M.C."/>
            <person name="Ball S.G."/>
            <person name="Gile G.H."/>
            <person name="Hirakawa Y."/>
            <person name="Hopkins J.F."/>
            <person name="Kuo A."/>
            <person name="Rensing S.A."/>
            <person name="Schmutz J."/>
            <person name="Symeonidi A."/>
            <person name="Elias M."/>
            <person name="Eveleigh R.J."/>
            <person name="Herman E.K."/>
            <person name="Klute M.J."/>
            <person name="Nakayama T."/>
            <person name="Obornik M."/>
            <person name="Reyes-Prieto A."/>
            <person name="Armbrust E.V."/>
            <person name="Aves S.J."/>
            <person name="Beiko R.G."/>
            <person name="Coutinho P."/>
            <person name="Dacks J.B."/>
            <person name="Durnford D.G."/>
            <person name="Fast N.M."/>
            <person name="Green B.R."/>
            <person name="Grisdale C.J."/>
            <person name="Hempel F."/>
            <person name="Henrissat B."/>
            <person name="Hoppner M.P."/>
            <person name="Ishida K."/>
            <person name="Kim E."/>
            <person name="Koreny L."/>
            <person name="Kroth P.G."/>
            <person name="Liu Y."/>
            <person name="Malik S.B."/>
            <person name="Maier U.G."/>
            <person name="McRose D."/>
            <person name="Mock T."/>
            <person name="Neilson J.A."/>
            <person name="Onodera N.T."/>
            <person name="Poole A.M."/>
            <person name="Pritham E.J."/>
            <person name="Richards T.A."/>
            <person name="Rocap G."/>
            <person name="Roy S.W."/>
            <person name="Sarai C."/>
            <person name="Schaack S."/>
            <person name="Shirato S."/>
            <person name="Slamovits C.H."/>
            <person name="Spencer D.F."/>
            <person name="Suzuki S."/>
            <person name="Worden A.Z."/>
            <person name="Zauner S."/>
            <person name="Barry K."/>
            <person name="Bell C."/>
            <person name="Bharti A.K."/>
            <person name="Crow J.A."/>
            <person name="Grimwood J."/>
            <person name="Kramer R."/>
            <person name="Lindquist E."/>
            <person name="Lucas S."/>
            <person name="Salamov A."/>
            <person name="McFadden G.I."/>
            <person name="Lane C.E."/>
            <person name="Keeling P.J."/>
            <person name="Gray M.W."/>
            <person name="Grigoriev I.V."/>
            <person name="Archibald J.M."/>
        </authorList>
    </citation>
    <scope>NUCLEOTIDE SEQUENCE</scope>
    <source>
        <strain evidence="3">CCMP2712</strain>
    </source>
</reference>
<name>A0A0C3U945_GUITC</name>
<keyword evidence="1" id="KW-0472">Membrane</keyword>
<dbReference type="EnsemblProtists" id="EKX52683">
    <property type="protein sequence ID" value="EKX52683"/>
    <property type="gene ID" value="GUITHDRAFT_150628"/>
</dbReference>
<evidence type="ECO:0000256" key="1">
    <source>
        <dbReference type="SAM" id="Phobius"/>
    </source>
</evidence>
<keyword evidence="1" id="KW-1133">Transmembrane helix</keyword>
<feature type="transmembrane region" description="Helical" evidence="1">
    <location>
        <begin position="90"/>
        <end position="113"/>
    </location>
</feature>
<keyword evidence="1" id="KW-0812">Transmembrane</keyword>
<protein>
    <submittedName>
        <fullName evidence="2">Uncharacterized protein</fullName>
    </submittedName>
</protein>
<evidence type="ECO:0000313" key="3">
    <source>
        <dbReference type="Proteomes" id="UP000011087"/>
    </source>
</evidence>
<dbReference type="OMA" id="HAGKGIM"/>
<reference evidence="2" key="3">
    <citation type="submission" date="2016-10" db="UniProtKB">
        <authorList>
            <consortium name="EnsemblProtists"/>
        </authorList>
    </citation>
    <scope>IDENTIFICATION</scope>
</reference>
<proteinExistence type="predicted"/>
<organism evidence="2 3">
    <name type="scientific">Guillardia theta (strain CCMP2712)</name>
    <name type="common">Cryptophyte</name>
    <dbReference type="NCBI Taxonomy" id="905079"/>
    <lineage>
        <taxon>Eukaryota</taxon>
        <taxon>Cryptophyceae</taxon>
        <taxon>Pyrenomonadales</taxon>
        <taxon>Geminigeraceae</taxon>
        <taxon>Guillardia</taxon>
    </lineage>
</organism>
<keyword evidence="3" id="KW-1185">Reference proteome</keyword>
<feature type="transmembrane region" description="Helical" evidence="1">
    <location>
        <begin position="133"/>
        <end position="156"/>
    </location>
</feature>